<dbReference type="PROSITE" id="PS50222">
    <property type="entry name" value="EF_HAND_2"/>
    <property type="match status" value="3"/>
</dbReference>
<feature type="domain" description="EF-hand" evidence="5">
    <location>
        <begin position="183"/>
        <end position="218"/>
    </location>
</feature>
<feature type="compositionally biased region" description="Low complexity" evidence="4">
    <location>
        <begin position="91"/>
        <end position="103"/>
    </location>
</feature>
<feature type="region of interest" description="Disordered" evidence="4">
    <location>
        <begin position="25"/>
        <end position="49"/>
    </location>
</feature>
<name>A0A4X1T684_PIG</name>
<organism evidence="6 7">
    <name type="scientific">Sus scrofa</name>
    <name type="common">Pig</name>
    <dbReference type="NCBI Taxonomy" id="9823"/>
    <lineage>
        <taxon>Eukaryota</taxon>
        <taxon>Metazoa</taxon>
        <taxon>Chordata</taxon>
        <taxon>Craniata</taxon>
        <taxon>Vertebrata</taxon>
        <taxon>Euteleostomi</taxon>
        <taxon>Mammalia</taxon>
        <taxon>Eutheria</taxon>
        <taxon>Laurasiatheria</taxon>
        <taxon>Artiodactyla</taxon>
        <taxon>Suina</taxon>
        <taxon>Suidae</taxon>
        <taxon>Sus</taxon>
    </lineage>
</organism>
<keyword evidence="1" id="KW-0479">Metal-binding</keyword>
<dbReference type="Pfam" id="PF13499">
    <property type="entry name" value="EF-hand_7"/>
    <property type="match status" value="2"/>
</dbReference>
<keyword evidence="2" id="KW-0677">Repeat</keyword>
<keyword evidence="3" id="KW-0106">Calcium</keyword>
<reference evidence="6" key="2">
    <citation type="submission" date="2025-05" db="UniProtKB">
        <authorList>
            <consortium name="Ensembl"/>
        </authorList>
    </citation>
    <scope>IDENTIFICATION</scope>
</reference>
<dbReference type="InterPro" id="IPR011992">
    <property type="entry name" value="EF-hand-dom_pair"/>
</dbReference>
<dbReference type="SUPFAM" id="SSF47473">
    <property type="entry name" value="EF-hand"/>
    <property type="match status" value="1"/>
</dbReference>
<dbReference type="Ensembl" id="ENSSSCT00060049236.1">
    <property type="protein sequence ID" value="ENSSSCP00060021073.1"/>
    <property type="gene ID" value="ENSSSCG00060036307.1"/>
</dbReference>
<evidence type="ECO:0000313" key="6">
    <source>
        <dbReference type="Ensembl" id="ENSSSCP00070010627.1"/>
    </source>
</evidence>
<feature type="compositionally biased region" description="Polar residues" evidence="4">
    <location>
        <begin position="76"/>
        <end position="85"/>
    </location>
</feature>
<evidence type="ECO:0000256" key="1">
    <source>
        <dbReference type="ARBA" id="ARBA00022723"/>
    </source>
</evidence>
<dbReference type="Gene3D" id="1.10.238.10">
    <property type="entry name" value="EF-hand"/>
    <property type="match status" value="2"/>
</dbReference>
<evidence type="ECO:0000256" key="3">
    <source>
        <dbReference type="ARBA" id="ARBA00022837"/>
    </source>
</evidence>
<dbReference type="Ensembl" id="ENSSSCT00025063826.1">
    <property type="protein sequence ID" value="ENSSSCP00025027210.1"/>
    <property type="gene ID" value="ENSSSCG00025046568.1"/>
</dbReference>
<dbReference type="FunFam" id="1.10.238.10:FF:000069">
    <property type="entry name" value="calcium-binding protein 1 isoform X1"/>
    <property type="match status" value="1"/>
</dbReference>
<evidence type="ECO:0000256" key="4">
    <source>
        <dbReference type="SAM" id="MobiDB-lite"/>
    </source>
</evidence>
<dbReference type="FunFam" id="1.10.238.10:FF:000037">
    <property type="entry name" value="calcium-binding protein 1 isoform X2"/>
    <property type="match status" value="1"/>
</dbReference>
<dbReference type="Proteomes" id="UP000694727">
    <property type="component" value="Unplaced"/>
</dbReference>
<feature type="domain" description="EF-hand" evidence="5">
    <location>
        <begin position="220"/>
        <end position="251"/>
    </location>
</feature>
<dbReference type="Proteomes" id="UP000314985">
    <property type="component" value="Chromosome 14"/>
</dbReference>
<feature type="region of interest" description="Disordered" evidence="4">
    <location>
        <begin position="63"/>
        <end position="103"/>
    </location>
</feature>
<evidence type="ECO:0000256" key="2">
    <source>
        <dbReference type="ARBA" id="ARBA00022737"/>
    </source>
</evidence>
<reference evidence="6 7" key="1">
    <citation type="submission" date="2017-08" db="EMBL/GenBank/DDBJ databases">
        <title>USMARCv1.0.</title>
        <authorList>
            <person name="Hannum G.I."/>
            <person name="Koren S."/>
            <person name="Schroeder S.G."/>
            <person name="Chin S.C."/>
            <person name="Nonneman D.J."/>
            <person name="Becker S.A."/>
            <person name="Rosen B.D."/>
            <person name="Bickhart D.M."/>
            <person name="Putnam N.H."/>
            <person name="Green R.E."/>
            <person name="Tuggle C.K."/>
            <person name="Liu H."/>
            <person name="Rohrer G.A."/>
            <person name="Warr A."/>
            <person name="Hall R."/>
            <person name="Kim K."/>
            <person name="Hume D.A."/>
            <person name="Talbot R."/>
            <person name="Chow W."/>
            <person name="Howe K."/>
            <person name="Schwartz A.S."/>
            <person name="Watson M."/>
            <person name="Archibald A.L."/>
            <person name="Phillippy A.M."/>
            <person name="Smith T.P.L."/>
        </authorList>
    </citation>
    <scope>NUCLEOTIDE SEQUENCE [LARGE SCALE GENOMIC DNA]</scope>
</reference>
<dbReference type="PANTHER" id="PTHR45917">
    <property type="entry name" value="CALCIUM-BINDING PROTEIN 1-RELATED"/>
    <property type="match status" value="1"/>
</dbReference>
<dbReference type="InterPro" id="IPR043582">
    <property type="entry name" value="CaBP1/2/4/5"/>
</dbReference>
<dbReference type="PANTHER" id="PTHR45917:SF1">
    <property type="entry name" value="CALCIUM-BINDING PROTEIN 1"/>
    <property type="match status" value="1"/>
</dbReference>
<accession>A0A4X1T684</accession>
<dbReference type="Proteomes" id="UP000694726">
    <property type="component" value="Unplaced"/>
</dbReference>
<dbReference type="AlphaFoldDB" id="A0A4X1T684"/>
<dbReference type="GO" id="GO:0005509">
    <property type="term" value="F:calcium ion binding"/>
    <property type="evidence" value="ECO:0007669"/>
    <property type="project" value="InterPro"/>
</dbReference>
<dbReference type="SMART" id="SM00054">
    <property type="entry name" value="EFh"/>
    <property type="match status" value="3"/>
</dbReference>
<dbReference type="PROSITE" id="PS00018">
    <property type="entry name" value="EF_HAND_1"/>
    <property type="match status" value="3"/>
</dbReference>
<dbReference type="Ensembl" id="ENSSSCT00070012908.1">
    <property type="protein sequence ID" value="ENSSSCP00070010627.1"/>
    <property type="gene ID" value="ENSSSCG00070006700.1"/>
</dbReference>
<gene>
    <name evidence="6" type="primary">CABP1</name>
</gene>
<dbReference type="InterPro" id="IPR002048">
    <property type="entry name" value="EF_hand_dom"/>
</dbReference>
<protein>
    <submittedName>
        <fullName evidence="6">Calcium binding protein 1</fullName>
    </submittedName>
</protein>
<evidence type="ECO:0000259" key="5">
    <source>
        <dbReference type="PROSITE" id="PS50222"/>
    </source>
</evidence>
<sequence>MDENTELVRKIKGTDRCDQRRLKVRPMSSGERVAQPSRKMRGGKRGRDISASGEWGLVQSWASSAQPGAGGRHGSGQLQGLTAQISGGCHSPSRARGPAPARPACFSSPELREAFKEFDKDKDGYINCRDLGNCMRTMGYMPTEMELIELSQQINMNLGGHVDFDDFVELMGPKLLAETADMIGVKELRDAFREFDTNGDGEISTSELREAMRKLLGHQVGHRDIEEIIRDVDLNGDGRVDFEEFVRMMSR</sequence>
<feature type="domain" description="EF-hand" evidence="5">
    <location>
        <begin position="106"/>
        <end position="141"/>
    </location>
</feature>
<dbReference type="Ensembl" id="ENSSSCT00015084005.1">
    <property type="protein sequence ID" value="ENSSSCP00015034035.1"/>
    <property type="gene ID" value="ENSSSCG00015062045.1"/>
</dbReference>
<evidence type="ECO:0000313" key="7">
    <source>
        <dbReference type="Proteomes" id="UP000314985"/>
    </source>
</evidence>
<dbReference type="CDD" id="cd00051">
    <property type="entry name" value="EFh"/>
    <property type="match status" value="1"/>
</dbReference>
<dbReference type="InterPro" id="IPR018247">
    <property type="entry name" value="EF_Hand_1_Ca_BS"/>
</dbReference>
<dbReference type="Proteomes" id="UP000694723">
    <property type="component" value="Unplaced"/>
</dbReference>
<proteinExistence type="predicted"/>